<dbReference type="EMBL" id="ATCN01000421">
    <property type="protein sequence ID" value="EPR79050.1"/>
    <property type="molecule type" value="Genomic_DNA"/>
</dbReference>
<keyword evidence="4" id="KW-1185">Reference proteome</keyword>
<dbReference type="PANTHER" id="PTHR45735">
    <property type="entry name" value="CLEAVAGE STIMULATION FACTOR SUBUNIT 2"/>
    <property type="match status" value="1"/>
</dbReference>
<dbReference type="InParanoid" id="S7W859"/>
<dbReference type="SMART" id="SM00360">
    <property type="entry name" value="RRM"/>
    <property type="match status" value="1"/>
</dbReference>
<dbReference type="SUPFAM" id="SSF54928">
    <property type="entry name" value="RNA-binding domain, RBD"/>
    <property type="match status" value="1"/>
</dbReference>
<dbReference type="AlphaFoldDB" id="S7W859"/>
<dbReference type="VEuPathDB" id="MicrosporidiaDB:SLOPH_215"/>
<organism evidence="3 4">
    <name type="scientific">Spraguea lophii (strain 42_110)</name>
    <name type="common">Microsporidian parasite</name>
    <dbReference type="NCBI Taxonomy" id="1358809"/>
    <lineage>
        <taxon>Eukaryota</taxon>
        <taxon>Fungi</taxon>
        <taxon>Fungi incertae sedis</taxon>
        <taxon>Microsporidia</taxon>
        <taxon>Spragueidae</taxon>
        <taxon>Spraguea</taxon>
    </lineage>
</organism>
<keyword evidence="1" id="KW-0694">RNA-binding</keyword>
<dbReference type="STRING" id="1358809.S7W859"/>
<dbReference type="GO" id="GO:0003729">
    <property type="term" value="F:mRNA binding"/>
    <property type="evidence" value="ECO:0007669"/>
    <property type="project" value="TreeGrafter"/>
</dbReference>
<dbReference type="InterPro" id="IPR000504">
    <property type="entry name" value="RRM_dom"/>
</dbReference>
<reference evidence="4" key="1">
    <citation type="journal article" date="2013" name="PLoS Genet.">
        <title>The genome of Spraguea lophii and the basis of host-microsporidian interactions.</title>
        <authorList>
            <person name="Campbell S.E."/>
            <person name="Williams T.A."/>
            <person name="Yousuf A."/>
            <person name="Soanes D.M."/>
            <person name="Paszkiewicz K.H."/>
            <person name="Williams B.A.P."/>
        </authorList>
    </citation>
    <scope>NUCLEOTIDE SEQUENCE [LARGE SCALE GENOMIC DNA]</scope>
    <source>
        <strain evidence="4">42_110</strain>
    </source>
</reference>
<dbReference type="PROSITE" id="PS50102">
    <property type="entry name" value="RRM"/>
    <property type="match status" value="1"/>
</dbReference>
<evidence type="ECO:0000313" key="3">
    <source>
        <dbReference type="EMBL" id="EPR79050.1"/>
    </source>
</evidence>
<dbReference type="OrthoDB" id="272703at2759"/>
<evidence type="ECO:0000256" key="1">
    <source>
        <dbReference type="PROSITE-ProRule" id="PRU00176"/>
    </source>
</evidence>
<dbReference type="InterPro" id="IPR035979">
    <property type="entry name" value="RBD_domain_sf"/>
</dbReference>
<feature type="domain" description="RRM" evidence="2">
    <location>
        <begin position="15"/>
        <end position="92"/>
    </location>
</feature>
<dbReference type="FunCoup" id="S7W859">
    <property type="interactions" value="37"/>
</dbReference>
<gene>
    <name evidence="3" type="ORF">SLOPH_215</name>
</gene>
<comment type="caution">
    <text evidence="3">The sequence shown here is derived from an EMBL/GenBank/DDBJ whole genome shotgun (WGS) entry which is preliminary data.</text>
</comment>
<name>S7W859_SPRLO</name>
<evidence type="ECO:0000259" key="2">
    <source>
        <dbReference type="PROSITE" id="PS50102"/>
    </source>
</evidence>
<dbReference type="OMA" id="VSFRMVY"/>
<dbReference type="HOGENOM" id="CLU_028601_2_1_1"/>
<dbReference type="PANTHER" id="PTHR45735:SF2">
    <property type="entry name" value="CLEAVAGE STIMULATION FACTOR SUBUNIT 2"/>
    <property type="match status" value="1"/>
</dbReference>
<protein>
    <submittedName>
        <fullName evidence="3">Cleavage stimulation factor</fullName>
    </submittedName>
</protein>
<evidence type="ECO:0000313" key="4">
    <source>
        <dbReference type="Proteomes" id="UP000014978"/>
    </source>
</evidence>
<dbReference type="Pfam" id="PF14327">
    <property type="entry name" value="CSTF2_hinge"/>
    <property type="match status" value="1"/>
</dbReference>
<dbReference type="Proteomes" id="UP000014978">
    <property type="component" value="Unassembled WGS sequence"/>
</dbReference>
<accession>S7W859</accession>
<dbReference type="GO" id="GO:0005847">
    <property type="term" value="C:mRNA cleavage and polyadenylation specificity factor complex"/>
    <property type="evidence" value="ECO:0007669"/>
    <property type="project" value="TreeGrafter"/>
</dbReference>
<dbReference type="InterPro" id="IPR025742">
    <property type="entry name" value="CSTF2_hinge"/>
</dbReference>
<dbReference type="Gene3D" id="3.30.70.330">
    <property type="match status" value="1"/>
</dbReference>
<dbReference type="InterPro" id="IPR012677">
    <property type="entry name" value="Nucleotide-bd_a/b_plait_sf"/>
</dbReference>
<dbReference type="Pfam" id="PF00076">
    <property type="entry name" value="RRM_1"/>
    <property type="match status" value="1"/>
</dbReference>
<sequence length="216" mass="24890">MNIKIYVRYPMNKSCTIFVGNIEYDIPESKIIDELSVVGKVVSFKLVIDRVTGKSKGYGFCEYESPLIAETAIQTLKLEFNGRPVAINYVDTENTVKAKKEMELNSIVKILENMDKSNMKEVIFYIKKMAVDEPSKLKYILKNNVELTAAILQALTLLNIIKPKQLKDMLRNSLSVEHNKIQIIERIKNMDETEIEQENIKEKISELKKLLQNDEN</sequence>
<proteinExistence type="predicted"/>